<accession>A0A9Q1K4J7</accession>
<proteinExistence type="predicted"/>
<keyword evidence="1" id="KW-0472">Membrane</keyword>
<comment type="caution">
    <text evidence="2">The sequence shown here is derived from an EMBL/GenBank/DDBJ whole genome shotgun (WGS) entry which is preliminary data.</text>
</comment>
<dbReference type="PANTHER" id="PTHR33625:SF4">
    <property type="entry name" value="OS08G0179900 PROTEIN"/>
    <property type="match status" value="1"/>
</dbReference>
<dbReference type="EMBL" id="JAKOGI010000355">
    <property type="protein sequence ID" value="KAJ8436247.1"/>
    <property type="molecule type" value="Genomic_DNA"/>
</dbReference>
<keyword evidence="1" id="KW-0812">Transmembrane</keyword>
<dbReference type="PANTHER" id="PTHR33625">
    <property type="entry name" value="OS08G0179900 PROTEIN"/>
    <property type="match status" value="1"/>
</dbReference>
<name>A0A9Q1K4J7_9CARY</name>
<evidence type="ECO:0000256" key="1">
    <source>
        <dbReference type="SAM" id="Phobius"/>
    </source>
</evidence>
<evidence type="ECO:0000313" key="2">
    <source>
        <dbReference type="EMBL" id="KAJ8436247.1"/>
    </source>
</evidence>
<dbReference type="Proteomes" id="UP001153076">
    <property type="component" value="Unassembled WGS sequence"/>
</dbReference>
<protein>
    <submittedName>
        <fullName evidence="2">Uncharacterized protein</fullName>
    </submittedName>
</protein>
<evidence type="ECO:0000313" key="3">
    <source>
        <dbReference type="Proteomes" id="UP001153076"/>
    </source>
</evidence>
<gene>
    <name evidence="2" type="ORF">Cgig2_023422</name>
</gene>
<dbReference type="OrthoDB" id="659599at2759"/>
<keyword evidence="1" id="KW-1133">Transmembrane helix</keyword>
<dbReference type="AlphaFoldDB" id="A0A9Q1K4J7"/>
<feature type="transmembrane region" description="Helical" evidence="1">
    <location>
        <begin position="149"/>
        <end position="168"/>
    </location>
</feature>
<organism evidence="2 3">
    <name type="scientific">Carnegiea gigantea</name>
    <dbReference type="NCBI Taxonomy" id="171969"/>
    <lineage>
        <taxon>Eukaryota</taxon>
        <taxon>Viridiplantae</taxon>
        <taxon>Streptophyta</taxon>
        <taxon>Embryophyta</taxon>
        <taxon>Tracheophyta</taxon>
        <taxon>Spermatophyta</taxon>
        <taxon>Magnoliopsida</taxon>
        <taxon>eudicotyledons</taxon>
        <taxon>Gunneridae</taxon>
        <taxon>Pentapetalae</taxon>
        <taxon>Caryophyllales</taxon>
        <taxon>Cactineae</taxon>
        <taxon>Cactaceae</taxon>
        <taxon>Cactoideae</taxon>
        <taxon>Echinocereeae</taxon>
        <taxon>Carnegiea</taxon>
    </lineage>
</organism>
<keyword evidence="3" id="KW-1185">Reference proteome</keyword>
<reference evidence="2" key="1">
    <citation type="submission" date="2022-04" db="EMBL/GenBank/DDBJ databases">
        <title>Carnegiea gigantea Genome sequencing and assembly v2.</title>
        <authorList>
            <person name="Copetti D."/>
            <person name="Sanderson M.J."/>
            <person name="Burquez A."/>
            <person name="Wojciechowski M.F."/>
        </authorList>
    </citation>
    <scope>NUCLEOTIDE SEQUENCE</scope>
    <source>
        <strain evidence="2">SGP5-SGP5p</strain>
        <tissue evidence="2">Aerial part</tissue>
    </source>
</reference>
<sequence>MVVMIYKARASWASHLGLKPRKGQESASFKNGLRLNHFKAQQGGLQALTVVTSIACDPNVWNAVMQNPALVEFLQSEKKGAEFEAHESAESSIGLDNNGKPDSLIGIFEDVKRSVLDMVSSLTNFIQSLFAEPNGGKKSESADGTAKNLIAGGTFMALALVVIMVVVMKRG</sequence>